<organism evidence="1 2">
    <name type="scientific">Leptolyngbya iicbica LK</name>
    <dbReference type="NCBI Taxonomy" id="2294035"/>
    <lineage>
        <taxon>Bacteria</taxon>
        <taxon>Bacillati</taxon>
        <taxon>Cyanobacteriota</taxon>
        <taxon>Cyanophyceae</taxon>
        <taxon>Leptolyngbyales</taxon>
        <taxon>Leptolyngbyaceae</taxon>
        <taxon>Leptolyngbya group</taxon>
        <taxon>Leptolyngbya</taxon>
        <taxon>Leptolyngbya iicbica</taxon>
    </lineage>
</organism>
<proteinExistence type="predicted"/>
<gene>
    <name evidence="1" type="ORF">DYY88_07550</name>
</gene>
<dbReference type="AlphaFoldDB" id="A0A4Q7E6A9"/>
<protein>
    <submittedName>
        <fullName evidence="1">Transposase</fullName>
    </submittedName>
</protein>
<dbReference type="InterPro" id="IPR052026">
    <property type="entry name" value="ExeA_AAA_ATPase_DNA-bind"/>
</dbReference>
<evidence type="ECO:0000313" key="2">
    <source>
        <dbReference type="Proteomes" id="UP000292459"/>
    </source>
</evidence>
<name>A0A4Q7E6A9_9CYAN</name>
<dbReference type="Gene3D" id="3.40.50.300">
    <property type="entry name" value="P-loop containing nucleotide triphosphate hydrolases"/>
    <property type="match status" value="1"/>
</dbReference>
<evidence type="ECO:0000313" key="1">
    <source>
        <dbReference type="EMBL" id="RZM78650.1"/>
    </source>
</evidence>
<dbReference type="PANTHER" id="PTHR35894:SF5">
    <property type="entry name" value="MU-LIKE PROPHAGE FLUMU DNA TRANSPOSITION PROTEIN B"/>
    <property type="match status" value="1"/>
</dbReference>
<dbReference type="PANTHER" id="PTHR35894">
    <property type="entry name" value="GENERAL SECRETION PATHWAY PROTEIN A-RELATED"/>
    <property type="match status" value="1"/>
</dbReference>
<dbReference type="Proteomes" id="UP000292459">
    <property type="component" value="Unassembled WGS sequence"/>
</dbReference>
<sequence>MIALQDQEVQAHIERLRRDKTVALDSVKQAHTWLKRKRNARQCGRLTGDSRTGKTKTCESFLKLYGEPDLSGRVPIIPISYVHPKQECTSRELFREILEQYGDDLPRGTVGDARSRTLKVLRACKTEMLMIDEADRLKPKTFADVRDIFDKLEISVILIGTKQRLDPAVKKDEQVFNRFRSSYRIGTIPSNQLKTIVGLWERDILKLPVPSNLTSEAMLKELRKATGVSRKGYYIGLIDMVLREAAIRALEKGQSKIELETLKEVAKEYS</sequence>
<dbReference type="InterPro" id="IPR027417">
    <property type="entry name" value="P-loop_NTPase"/>
</dbReference>
<accession>A0A4Q7E6A9</accession>
<dbReference type="OrthoDB" id="530419at2"/>
<dbReference type="EMBL" id="QVFV01000002">
    <property type="protein sequence ID" value="RZM78650.1"/>
    <property type="molecule type" value="Genomic_DNA"/>
</dbReference>
<reference evidence="1 2" key="1">
    <citation type="submission" date="2018-11" db="EMBL/GenBank/DDBJ databases">
        <title>Whole genome sequencing of an environmental sample.</title>
        <authorList>
            <person name="Sarangi A.N."/>
            <person name="Singh D."/>
            <person name="Tripathy S."/>
        </authorList>
    </citation>
    <scope>NUCLEOTIDE SEQUENCE [LARGE SCALE GENOMIC DNA]</scope>
    <source>
        <strain evidence="1 2">Lakshadweep</strain>
    </source>
</reference>
<comment type="caution">
    <text evidence="1">The sequence shown here is derived from an EMBL/GenBank/DDBJ whole genome shotgun (WGS) entry which is preliminary data.</text>
</comment>
<dbReference type="SUPFAM" id="SSF52540">
    <property type="entry name" value="P-loop containing nucleoside triphosphate hydrolases"/>
    <property type="match status" value="1"/>
</dbReference>
<dbReference type="Pfam" id="PF05621">
    <property type="entry name" value="TniB"/>
    <property type="match status" value="1"/>
</dbReference>
<dbReference type="RefSeq" id="WP_044151374.1">
    <property type="nucleotide sequence ID" value="NZ_QVFV01000002.1"/>
</dbReference>
<keyword evidence="2" id="KW-1185">Reference proteome</keyword>
<dbReference type="InterPro" id="IPR008868">
    <property type="entry name" value="TniB"/>
</dbReference>